<feature type="transmembrane region" description="Helical" evidence="6">
    <location>
        <begin position="12"/>
        <end position="36"/>
    </location>
</feature>
<dbReference type="PANTHER" id="PTHR47371:SF3">
    <property type="entry name" value="PHOSPHOGLYCEROL TRANSFERASE I"/>
    <property type="match status" value="1"/>
</dbReference>
<evidence type="ECO:0000256" key="1">
    <source>
        <dbReference type="ARBA" id="ARBA00004651"/>
    </source>
</evidence>
<evidence type="ECO:0000256" key="4">
    <source>
        <dbReference type="ARBA" id="ARBA00022989"/>
    </source>
</evidence>
<dbReference type="Gene3D" id="3.40.720.10">
    <property type="entry name" value="Alkaline Phosphatase, subunit A"/>
    <property type="match status" value="1"/>
</dbReference>
<name>A0A3B0R297_9ZZZZ</name>
<feature type="transmembrane region" description="Helical" evidence="6">
    <location>
        <begin position="93"/>
        <end position="119"/>
    </location>
</feature>
<dbReference type="Pfam" id="PF00884">
    <property type="entry name" value="Sulfatase"/>
    <property type="match status" value="1"/>
</dbReference>
<dbReference type="AlphaFoldDB" id="A0A3B0R297"/>
<dbReference type="InterPro" id="IPR000917">
    <property type="entry name" value="Sulfatase_N"/>
</dbReference>
<keyword evidence="3 6" id="KW-0812">Transmembrane</keyword>
<reference evidence="8" key="1">
    <citation type="submission" date="2018-06" db="EMBL/GenBank/DDBJ databases">
        <authorList>
            <person name="Zhirakovskaya E."/>
        </authorList>
    </citation>
    <scope>NUCLEOTIDE SEQUENCE</scope>
</reference>
<dbReference type="SUPFAM" id="SSF53649">
    <property type="entry name" value="Alkaline phosphatase-like"/>
    <property type="match status" value="1"/>
</dbReference>
<evidence type="ECO:0000256" key="6">
    <source>
        <dbReference type="SAM" id="Phobius"/>
    </source>
</evidence>
<feature type="transmembrane region" description="Helical" evidence="6">
    <location>
        <begin position="139"/>
        <end position="164"/>
    </location>
</feature>
<keyword evidence="2" id="KW-1003">Cell membrane</keyword>
<evidence type="ECO:0000256" key="5">
    <source>
        <dbReference type="ARBA" id="ARBA00023136"/>
    </source>
</evidence>
<protein>
    <recommendedName>
        <fullName evidence="7">Sulfatase N-terminal domain-containing protein</fullName>
    </recommendedName>
</protein>
<keyword evidence="5 6" id="KW-0472">Membrane</keyword>
<evidence type="ECO:0000259" key="7">
    <source>
        <dbReference type="Pfam" id="PF00884"/>
    </source>
</evidence>
<comment type="subcellular location">
    <subcellularLocation>
        <location evidence="1">Cell membrane</location>
        <topology evidence="1">Multi-pass membrane protein</topology>
    </subcellularLocation>
</comment>
<feature type="transmembrane region" description="Helical" evidence="6">
    <location>
        <begin position="63"/>
        <end position="81"/>
    </location>
</feature>
<gene>
    <name evidence="8" type="ORF">MNBD_BACTEROID02-1055</name>
</gene>
<accession>A0A3B0R297</accession>
<dbReference type="InterPro" id="IPR050448">
    <property type="entry name" value="OpgB/LTA_synthase_biosynth"/>
</dbReference>
<dbReference type="PANTHER" id="PTHR47371">
    <property type="entry name" value="LIPOTEICHOIC ACID SYNTHASE"/>
    <property type="match status" value="1"/>
</dbReference>
<evidence type="ECO:0000256" key="2">
    <source>
        <dbReference type="ARBA" id="ARBA00022475"/>
    </source>
</evidence>
<sequence length="528" mass="61191">MKRTGYFLKFSIKIFIIYLVQLIVFQLFRLSVLIYFGNFNELAELKLDILKAFWVGYKFDTSVIFYGLIPVFLFTLIFFVVPQRSLTVYARKVPLFFKVYLKIIFFILFFILIADFYFFQFFQSHFNQLVFGIKNDDTWAVLVSVWTDFPVIKILIIIAIFNIAYGKFINRILNKPIYISIENKVKNIAIVLLILIGFLVGMRGSLGTFPLRGDDTSISTNIFVNRLVFNGVFALKNAYGMAKDFNEVDVDINKMLKQNGFENVESAISAYTNTNYSKGDDLKKELIKTTAVNKFLIDNPPNVVFVLMESMSRHYMDLHSEKTNLLGKLEGQLNDCYVFKNFLSATNVTIQSLEDILTGSPRTPISQSKFFSISLETSVAKPFKDNNYNTSFISGAKLGWRNIGNFISNQYFDEIRGYSYLIEKYKNAEYFEWGVHDEYLFNDIFDKLSNSNKPEFIFALTVSNHTPFYLPEDYKPINIELTDKIKQKIRVSKTIAKKNFISYQYANNLLGEFIEKVKNSPFGDNTII</sequence>
<proteinExistence type="predicted"/>
<keyword evidence="4 6" id="KW-1133">Transmembrane helix</keyword>
<feature type="transmembrane region" description="Helical" evidence="6">
    <location>
        <begin position="185"/>
        <end position="202"/>
    </location>
</feature>
<dbReference type="CDD" id="cd16015">
    <property type="entry name" value="LTA_synthase"/>
    <property type="match status" value="1"/>
</dbReference>
<dbReference type="EMBL" id="UOEB01000332">
    <property type="protein sequence ID" value="VAV86351.1"/>
    <property type="molecule type" value="Genomic_DNA"/>
</dbReference>
<dbReference type="GO" id="GO:0005886">
    <property type="term" value="C:plasma membrane"/>
    <property type="evidence" value="ECO:0007669"/>
    <property type="project" value="UniProtKB-SubCell"/>
</dbReference>
<evidence type="ECO:0000256" key="3">
    <source>
        <dbReference type="ARBA" id="ARBA00022692"/>
    </source>
</evidence>
<feature type="non-terminal residue" evidence="8">
    <location>
        <position position="528"/>
    </location>
</feature>
<evidence type="ECO:0000313" key="8">
    <source>
        <dbReference type="EMBL" id="VAV86351.1"/>
    </source>
</evidence>
<organism evidence="8">
    <name type="scientific">hydrothermal vent metagenome</name>
    <dbReference type="NCBI Taxonomy" id="652676"/>
    <lineage>
        <taxon>unclassified sequences</taxon>
        <taxon>metagenomes</taxon>
        <taxon>ecological metagenomes</taxon>
    </lineage>
</organism>
<feature type="domain" description="Sulfatase N-terminal" evidence="7">
    <location>
        <begin position="301"/>
        <end position="528"/>
    </location>
</feature>
<dbReference type="InterPro" id="IPR017850">
    <property type="entry name" value="Alkaline_phosphatase_core_sf"/>
</dbReference>